<gene>
    <name evidence="5" type="ORF">H8K20_03260</name>
</gene>
<dbReference type="InterPro" id="IPR023186">
    <property type="entry name" value="IUNH"/>
</dbReference>
<evidence type="ECO:0000313" key="6">
    <source>
        <dbReference type="Proteomes" id="UP000597668"/>
    </source>
</evidence>
<dbReference type="InterPro" id="IPR036452">
    <property type="entry name" value="Ribo_hydro-like"/>
</dbReference>
<evidence type="ECO:0000259" key="4">
    <source>
        <dbReference type="Pfam" id="PF01156"/>
    </source>
</evidence>
<accession>A0A8J6LU88</accession>
<evidence type="ECO:0000256" key="2">
    <source>
        <dbReference type="ARBA" id="ARBA00023295"/>
    </source>
</evidence>
<dbReference type="InterPro" id="IPR001910">
    <property type="entry name" value="Inosine/uridine_hydrolase_dom"/>
</dbReference>
<dbReference type="EMBL" id="JACOGI010000001">
    <property type="protein sequence ID" value="MBC3515415.1"/>
    <property type="molecule type" value="Genomic_DNA"/>
</dbReference>
<comment type="caution">
    <text evidence="5">The sequence shown here is derived from an EMBL/GenBank/DDBJ whole genome shotgun (WGS) entry which is preliminary data.</text>
</comment>
<dbReference type="RefSeq" id="WP_186487465.1">
    <property type="nucleotide sequence ID" value="NZ_JACOGI010000001.1"/>
</dbReference>
<keyword evidence="1 5" id="KW-0378">Hydrolase</keyword>
<organism evidence="5 6">
    <name type="scientific">Neobittarella massiliensis</name>
    <name type="common">ex Bilen et al. 2018</name>
    <dbReference type="NCBI Taxonomy" id="2041842"/>
    <lineage>
        <taxon>Bacteria</taxon>
        <taxon>Bacillati</taxon>
        <taxon>Bacillota</taxon>
        <taxon>Clostridia</taxon>
        <taxon>Eubacteriales</taxon>
        <taxon>Oscillospiraceae</taxon>
        <taxon>Neobittarella (ex Bilen et al. 2018)</taxon>
    </lineage>
</organism>
<dbReference type="Gene3D" id="3.90.245.10">
    <property type="entry name" value="Ribonucleoside hydrolase-like"/>
    <property type="match status" value="1"/>
</dbReference>
<keyword evidence="6" id="KW-1185">Reference proteome</keyword>
<reference evidence="5" key="1">
    <citation type="submission" date="2020-08" db="EMBL/GenBank/DDBJ databases">
        <authorList>
            <person name="Liu C."/>
            <person name="Sun Q."/>
        </authorList>
    </citation>
    <scope>NUCLEOTIDE SEQUENCE</scope>
    <source>
        <strain evidence="5">NSJ-65</strain>
    </source>
</reference>
<keyword evidence="3" id="KW-0732">Signal</keyword>
<sequence>MRGKRTASTLVAAVLFCLCAAAAAAPQKEGTAAVTWQRDKVPVFIDCDPGIDDTFALALAKKSPALQVLGIGAVQGNVGLGRTGANALSIASYIGLGCPVALGATYPLQGVPMGAAYAHGSDGMGGVALPTPDRTFDRRPAWKLLYDTAKACGGQLQVIAIGPLTNIAKALELYPDLKDMLAGITVMGGSPTGLGNMTPSAEFNAFNDPWAMEAVLESGVDITVIGYDVTSQAVVQGDELEAMIGDSRIPLLLNGMRRTFVGEESDSKILNDVLAVMALTDPQVLTIEQGSLRCLTGRADRGTTVLTDDGSPVRYAVGLDREKMLDVLRRMCADYQK</sequence>
<dbReference type="Pfam" id="PF01156">
    <property type="entry name" value="IU_nuc_hydro"/>
    <property type="match status" value="1"/>
</dbReference>
<feature type="signal peptide" evidence="3">
    <location>
        <begin position="1"/>
        <end position="24"/>
    </location>
</feature>
<evidence type="ECO:0000313" key="5">
    <source>
        <dbReference type="EMBL" id="MBC3515415.1"/>
    </source>
</evidence>
<dbReference type="GO" id="GO:0005829">
    <property type="term" value="C:cytosol"/>
    <property type="evidence" value="ECO:0007669"/>
    <property type="project" value="TreeGrafter"/>
</dbReference>
<name>A0A8J6LU88_9FIRM</name>
<feature type="domain" description="Inosine/uridine-preferring nucleoside hydrolase" evidence="4">
    <location>
        <begin position="43"/>
        <end position="325"/>
    </location>
</feature>
<dbReference type="SUPFAM" id="SSF53590">
    <property type="entry name" value="Nucleoside hydrolase"/>
    <property type="match status" value="1"/>
</dbReference>
<proteinExistence type="predicted"/>
<keyword evidence="2" id="KW-0326">Glycosidase</keyword>
<dbReference type="Proteomes" id="UP000597668">
    <property type="component" value="Unassembled WGS sequence"/>
</dbReference>
<evidence type="ECO:0000256" key="3">
    <source>
        <dbReference type="SAM" id="SignalP"/>
    </source>
</evidence>
<protein>
    <submittedName>
        <fullName evidence="5">Nucleoside hydrolase</fullName>
    </submittedName>
</protein>
<dbReference type="AlphaFoldDB" id="A0A8J6LU88"/>
<dbReference type="PANTHER" id="PTHR12304:SF4">
    <property type="entry name" value="URIDINE NUCLEOSIDASE"/>
    <property type="match status" value="1"/>
</dbReference>
<dbReference type="GO" id="GO:0008477">
    <property type="term" value="F:purine nucleosidase activity"/>
    <property type="evidence" value="ECO:0007669"/>
    <property type="project" value="TreeGrafter"/>
</dbReference>
<evidence type="ECO:0000256" key="1">
    <source>
        <dbReference type="ARBA" id="ARBA00022801"/>
    </source>
</evidence>
<dbReference type="PANTHER" id="PTHR12304">
    <property type="entry name" value="INOSINE-URIDINE PREFERRING NUCLEOSIDE HYDROLASE"/>
    <property type="match status" value="1"/>
</dbReference>
<feature type="chain" id="PRO_5035235430" evidence="3">
    <location>
        <begin position="25"/>
        <end position="337"/>
    </location>
</feature>
<dbReference type="GO" id="GO:0006152">
    <property type="term" value="P:purine nucleoside catabolic process"/>
    <property type="evidence" value="ECO:0007669"/>
    <property type="project" value="TreeGrafter"/>
</dbReference>